<dbReference type="Gene3D" id="3.40.1280.10">
    <property type="match status" value="1"/>
</dbReference>
<dbReference type="RefSeq" id="WP_042517577.1">
    <property type="nucleotide sequence ID" value="NZ_JXQK01000018.1"/>
</dbReference>
<dbReference type="CDD" id="cd18084">
    <property type="entry name" value="RsmE-like"/>
    <property type="match status" value="1"/>
</dbReference>
<comment type="similarity">
    <text evidence="2 10">Belongs to the RNA methyltransferase RsmE family.</text>
</comment>
<evidence type="ECO:0000256" key="4">
    <source>
        <dbReference type="ARBA" id="ARBA00022552"/>
    </source>
</evidence>
<evidence type="ECO:0000313" key="14">
    <source>
        <dbReference type="Proteomes" id="UP000032046"/>
    </source>
</evidence>
<dbReference type="InterPro" id="IPR046887">
    <property type="entry name" value="RsmE_PUA-like"/>
</dbReference>
<sequence length="244" mass="27750">MKEARYFFVPDAESSTELPAEEAMHALRVLRLKSDDDMFLMDGNGNFFKAKVTLAATKHCMYEITEKMPQEKTWNGNICIAVAPTKMMDRIEWFAEKATEVGIDELAFLNCQFSERKVLKTLRLDKIIISAVKQSRKPYRPQLTPLTRFNDFIKKERAGLKFIAHCYEEIPSVDFFDTASKEKEQASSDGITVLIGPEGDFSIDEVREAMKYGFTPISLGKSRLRTETAALYAAMCAQLICRKA</sequence>
<comment type="catalytic activity">
    <reaction evidence="9 10">
        <text>uridine(1498) in 16S rRNA + S-adenosyl-L-methionine = N(3)-methyluridine(1498) in 16S rRNA + S-adenosyl-L-homocysteine + H(+)</text>
        <dbReference type="Rhea" id="RHEA:42920"/>
        <dbReference type="Rhea" id="RHEA-COMP:10283"/>
        <dbReference type="Rhea" id="RHEA-COMP:10284"/>
        <dbReference type="ChEBI" id="CHEBI:15378"/>
        <dbReference type="ChEBI" id="CHEBI:57856"/>
        <dbReference type="ChEBI" id="CHEBI:59789"/>
        <dbReference type="ChEBI" id="CHEBI:65315"/>
        <dbReference type="ChEBI" id="CHEBI:74502"/>
        <dbReference type="EC" id="2.1.1.193"/>
    </reaction>
</comment>
<dbReference type="Pfam" id="PF20260">
    <property type="entry name" value="PUA_4"/>
    <property type="match status" value="1"/>
</dbReference>
<keyword evidence="5 10" id="KW-0489">Methyltransferase</keyword>
<gene>
    <name evidence="13" type="ORF">ST44_01840</name>
</gene>
<evidence type="ECO:0000256" key="8">
    <source>
        <dbReference type="ARBA" id="ARBA00025699"/>
    </source>
</evidence>
<dbReference type="EMBL" id="JXQK01000018">
    <property type="protein sequence ID" value="KIP64674.1"/>
    <property type="molecule type" value="Genomic_DNA"/>
</dbReference>
<feature type="domain" description="Ribosomal RNA small subunit methyltransferase E PUA-like" evidence="12">
    <location>
        <begin position="18"/>
        <end position="56"/>
    </location>
</feature>
<name>A0A0D0I869_9BACT</name>
<dbReference type="SUPFAM" id="SSF88697">
    <property type="entry name" value="PUA domain-like"/>
    <property type="match status" value="1"/>
</dbReference>
<comment type="function">
    <text evidence="8 10">Specifically methylates the N3 position of the uracil ring of uridine 1498 (m3U1498) in 16S rRNA. Acts on the fully assembled 30S ribosomal subunit.</text>
</comment>
<dbReference type="Pfam" id="PF04452">
    <property type="entry name" value="Methyltrans_RNA"/>
    <property type="match status" value="1"/>
</dbReference>
<evidence type="ECO:0000256" key="3">
    <source>
        <dbReference type="ARBA" id="ARBA00022490"/>
    </source>
</evidence>
<evidence type="ECO:0000259" key="11">
    <source>
        <dbReference type="Pfam" id="PF04452"/>
    </source>
</evidence>
<keyword evidence="14" id="KW-1185">Reference proteome</keyword>
<dbReference type="InterPro" id="IPR006700">
    <property type="entry name" value="RsmE"/>
</dbReference>
<dbReference type="InterPro" id="IPR029026">
    <property type="entry name" value="tRNA_m1G_MTases_N"/>
</dbReference>
<organism evidence="13 14">
    <name type="scientific">Prevotella pectinovora</name>
    <dbReference type="NCBI Taxonomy" id="1602169"/>
    <lineage>
        <taxon>Bacteria</taxon>
        <taxon>Pseudomonadati</taxon>
        <taxon>Bacteroidota</taxon>
        <taxon>Bacteroidia</taxon>
        <taxon>Bacteroidales</taxon>
        <taxon>Prevotellaceae</taxon>
        <taxon>Prevotella</taxon>
    </lineage>
</organism>
<evidence type="ECO:0000256" key="10">
    <source>
        <dbReference type="PIRNR" id="PIRNR015601"/>
    </source>
</evidence>
<dbReference type="PANTHER" id="PTHR30027">
    <property type="entry name" value="RIBOSOMAL RNA SMALL SUBUNIT METHYLTRANSFERASE E"/>
    <property type="match status" value="1"/>
</dbReference>
<protein>
    <recommendedName>
        <fullName evidence="10">Ribosomal RNA small subunit methyltransferase E</fullName>
        <ecNumber evidence="10">2.1.1.193</ecNumber>
    </recommendedName>
</protein>
<reference evidence="13 14" key="1">
    <citation type="submission" date="2015-01" db="EMBL/GenBank/DDBJ databases">
        <title>Comparative genomics of non-oral Prevotella species.</title>
        <authorList>
            <person name="Accetto T."/>
            <person name="Nograsek B."/>
            <person name="Avgustin G."/>
        </authorList>
    </citation>
    <scope>NUCLEOTIDE SEQUENCE [LARGE SCALE GENOMIC DNA]</scope>
    <source>
        <strain evidence="13 14">P5-119</strain>
    </source>
</reference>
<dbReference type="GO" id="GO:0070042">
    <property type="term" value="F:rRNA (uridine-N3-)-methyltransferase activity"/>
    <property type="evidence" value="ECO:0007669"/>
    <property type="project" value="TreeGrafter"/>
</dbReference>
<dbReference type="NCBIfam" id="TIGR00046">
    <property type="entry name" value="RsmE family RNA methyltransferase"/>
    <property type="match status" value="1"/>
</dbReference>
<dbReference type="GO" id="GO:0070475">
    <property type="term" value="P:rRNA base methylation"/>
    <property type="evidence" value="ECO:0007669"/>
    <property type="project" value="TreeGrafter"/>
</dbReference>
<dbReference type="InterPro" id="IPR029028">
    <property type="entry name" value="Alpha/beta_knot_MTases"/>
</dbReference>
<evidence type="ECO:0000259" key="12">
    <source>
        <dbReference type="Pfam" id="PF20260"/>
    </source>
</evidence>
<dbReference type="GO" id="GO:0005737">
    <property type="term" value="C:cytoplasm"/>
    <property type="evidence" value="ECO:0007669"/>
    <property type="project" value="UniProtKB-SubCell"/>
</dbReference>
<keyword evidence="3 10" id="KW-0963">Cytoplasm</keyword>
<comment type="caution">
    <text evidence="13">The sequence shown here is derived from an EMBL/GenBank/DDBJ whole genome shotgun (WGS) entry which is preliminary data.</text>
</comment>
<dbReference type="NCBIfam" id="NF008702">
    <property type="entry name" value="PRK11713.6-1"/>
    <property type="match status" value="1"/>
</dbReference>
<evidence type="ECO:0000256" key="1">
    <source>
        <dbReference type="ARBA" id="ARBA00004496"/>
    </source>
</evidence>
<evidence type="ECO:0000256" key="7">
    <source>
        <dbReference type="ARBA" id="ARBA00022691"/>
    </source>
</evidence>
<evidence type="ECO:0000256" key="5">
    <source>
        <dbReference type="ARBA" id="ARBA00022603"/>
    </source>
</evidence>
<feature type="domain" description="Ribosomal RNA small subunit methyltransferase E methyltransferase" evidence="11">
    <location>
        <begin position="77"/>
        <end position="235"/>
    </location>
</feature>
<dbReference type="AlphaFoldDB" id="A0A0D0I869"/>
<keyword evidence="7 10" id="KW-0949">S-adenosyl-L-methionine</keyword>
<evidence type="ECO:0000256" key="9">
    <source>
        <dbReference type="ARBA" id="ARBA00047944"/>
    </source>
</evidence>
<dbReference type="InterPro" id="IPR046886">
    <property type="entry name" value="RsmE_MTase_dom"/>
</dbReference>
<evidence type="ECO:0000256" key="2">
    <source>
        <dbReference type="ARBA" id="ARBA00005528"/>
    </source>
</evidence>
<dbReference type="Gene3D" id="2.40.240.20">
    <property type="entry name" value="Hypothetical PUA domain-like, domain 1"/>
    <property type="match status" value="1"/>
</dbReference>
<dbReference type="Proteomes" id="UP000032046">
    <property type="component" value="Unassembled WGS sequence"/>
</dbReference>
<keyword evidence="6 10" id="KW-0808">Transferase</keyword>
<dbReference type="PANTHER" id="PTHR30027:SF3">
    <property type="entry name" value="16S RRNA (URACIL(1498)-N(3))-METHYLTRANSFERASE"/>
    <property type="match status" value="1"/>
</dbReference>
<dbReference type="SUPFAM" id="SSF75217">
    <property type="entry name" value="alpha/beta knot"/>
    <property type="match status" value="1"/>
</dbReference>
<dbReference type="InterPro" id="IPR015947">
    <property type="entry name" value="PUA-like_sf"/>
</dbReference>
<dbReference type="PIRSF" id="PIRSF015601">
    <property type="entry name" value="MTase_slr0722"/>
    <property type="match status" value="1"/>
</dbReference>
<keyword evidence="4 10" id="KW-0698">rRNA processing</keyword>
<dbReference type="EC" id="2.1.1.193" evidence="10"/>
<evidence type="ECO:0000313" key="13">
    <source>
        <dbReference type="EMBL" id="KIP64674.1"/>
    </source>
</evidence>
<comment type="subcellular location">
    <subcellularLocation>
        <location evidence="1 10">Cytoplasm</location>
    </subcellularLocation>
</comment>
<accession>A0A0D0I869</accession>
<proteinExistence type="inferred from homology"/>
<dbReference type="STRING" id="1602171.ST44_01840"/>
<evidence type="ECO:0000256" key="6">
    <source>
        <dbReference type="ARBA" id="ARBA00022679"/>
    </source>
</evidence>